<name>A0AA48RGS9_9BACL</name>
<dbReference type="Gene3D" id="3.30.1540.10">
    <property type="entry name" value="formyl-coa transferase, domain 3"/>
    <property type="match status" value="1"/>
</dbReference>
<dbReference type="InterPro" id="IPR023606">
    <property type="entry name" value="CoA-Trfase_III_dom_1_sf"/>
</dbReference>
<gene>
    <name evidence="1" type="ORF">BSPP4475_07015</name>
</gene>
<dbReference type="AlphaFoldDB" id="A0AA48RGS9"/>
<organism evidence="1 2">
    <name type="scientific">Brevibacillus aydinogluensis</name>
    <dbReference type="NCBI Taxonomy" id="927786"/>
    <lineage>
        <taxon>Bacteria</taxon>
        <taxon>Bacillati</taxon>
        <taxon>Bacillota</taxon>
        <taxon>Bacilli</taxon>
        <taxon>Bacillales</taxon>
        <taxon>Paenibacillaceae</taxon>
        <taxon>Brevibacillus</taxon>
    </lineage>
</organism>
<sequence>MLTGITVVDFSRHLPGPYCTMRLADLGAEVIKVEAHPGGDPGRSLGPRVKETGALFLSSNRNKRSVALNLHTEAGRALAFDLASRADVVVESFRPGVMRHLGLDYDSLSAVHPSLVYCSVTGYGQTGDMHQLGGHDLNYQAISGLLSAIRDSEGRPVPPEVPIADYAVGLYAAEQICAALVRQYRHGQGAYLDVAAVDVLSSWMGLHALLAHDGQAMAMGQFLKGMLAYQVYESADGKYVTLAALEEKFWHNFCRAVGREDWETLHGALIADHPDVYEEMKALFLSRTQAEWSELGSEVDCCLTAVEEMDTWSGSAYVASREVAFTLPYGTDGETLQVRVERSRPLDGMTPPPRCGEDTRDVLKTKLNLTDDELTRLEQEGVIPQRML</sequence>
<keyword evidence="1" id="KW-0808">Transferase</keyword>
<keyword evidence="2" id="KW-1185">Reference proteome</keyword>
<reference evidence="1" key="1">
    <citation type="submission" date="2023-07" db="EMBL/GenBank/DDBJ databases">
        <authorList>
            <person name="Ivanov I."/>
            <person name="Teneva D."/>
            <person name="Stoikov I."/>
        </authorList>
    </citation>
    <scope>NUCLEOTIDE SEQUENCE</scope>
    <source>
        <strain evidence="1">4475</strain>
    </source>
</reference>
<dbReference type="InterPro" id="IPR050509">
    <property type="entry name" value="CoA-transferase_III"/>
</dbReference>
<proteinExistence type="predicted"/>
<dbReference type="SUPFAM" id="SSF89796">
    <property type="entry name" value="CoA-transferase family III (CaiB/BaiF)"/>
    <property type="match status" value="1"/>
</dbReference>
<dbReference type="KEGG" id="bayd:BSPP4475_07015"/>
<protein>
    <submittedName>
        <fullName evidence="1">Acyl-CoA transferase</fullName>
    </submittedName>
</protein>
<dbReference type="Proteomes" id="UP001189619">
    <property type="component" value="Chromosome"/>
</dbReference>
<evidence type="ECO:0000313" key="2">
    <source>
        <dbReference type="Proteomes" id="UP001189619"/>
    </source>
</evidence>
<dbReference type="InterPro" id="IPR044855">
    <property type="entry name" value="CoA-Trfase_III_dom3_sf"/>
</dbReference>
<accession>A0AA48RGS9</accession>
<evidence type="ECO:0000313" key="1">
    <source>
        <dbReference type="EMBL" id="CAJ1002057.1"/>
    </source>
</evidence>
<dbReference type="EMBL" id="OY569118">
    <property type="protein sequence ID" value="CAJ1002057.1"/>
    <property type="molecule type" value="Genomic_DNA"/>
</dbReference>
<dbReference type="PANTHER" id="PTHR48228">
    <property type="entry name" value="SUCCINYL-COA--D-CITRAMALATE COA-TRANSFERASE"/>
    <property type="match status" value="1"/>
</dbReference>
<dbReference type="PANTHER" id="PTHR48228:SF5">
    <property type="entry name" value="ALPHA-METHYLACYL-COA RACEMASE"/>
    <property type="match status" value="1"/>
</dbReference>
<dbReference type="RefSeq" id="WP_304415295.1">
    <property type="nucleotide sequence ID" value="NZ_OY569118.1"/>
</dbReference>
<dbReference type="GO" id="GO:0016740">
    <property type="term" value="F:transferase activity"/>
    <property type="evidence" value="ECO:0007669"/>
    <property type="project" value="UniProtKB-KW"/>
</dbReference>
<dbReference type="InterPro" id="IPR003673">
    <property type="entry name" value="CoA-Trfase_fam_III"/>
</dbReference>
<dbReference type="Pfam" id="PF02515">
    <property type="entry name" value="CoA_transf_3"/>
    <property type="match status" value="1"/>
</dbReference>
<dbReference type="Gene3D" id="3.40.50.10540">
    <property type="entry name" value="Crotonobetainyl-coa:carnitine coa-transferase, domain 1"/>
    <property type="match status" value="1"/>
</dbReference>